<comment type="function">
    <text evidence="4">Catalyzes the interconversion of L-alanine and D-alanine. May also act on other amino acids.</text>
</comment>
<evidence type="ECO:0000259" key="8">
    <source>
        <dbReference type="SMART" id="SM01005"/>
    </source>
</evidence>
<feature type="binding site" evidence="4 6">
    <location>
        <position position="357"/>
    </location>
    <ligand>
        <name>substrate</name>
    </ligand>
</feature>
<evidence type="ECO:0000256" key="2">
    <source>
        <dbReference type="ARBA" id="ARBA00022898"/>
    </source>
</evidence>
<dbReference type="Proteomes" id="UP000318509">
    <property type="component" value="Unassembled WGS sequence"/>
</dbReference>
<proteinExistence type="inferred from homology"/>
<dbReference type="InterPro" id="IPR001608">
    <property type="entry name" value="Ala_racemase_N"/>
</dbReference>
<gene>
    <name evidence="9" type="primary">alr</name>
    <name evidence="9" type="ORF">E6H00_10520</name>
</gene>
<protein>
    <recommendedName>
        <fullName evidence="4">Alanine racemase</fullName>
        <ecNumber evidence="4">5.1.1.1</ecNumber>
    </recommendedName>
</protein>
<evidence type="ECO:0000313" key="10">
    <source>
        <dbReference type="Proteomes" id="UP000318509"/>
    </source>
</evidence>
<dbReference type="InterPro" id="IPR009006">
    <property type="entry name" value="Ala_racemase/Decarboxylase_C"/>
</dbReference>
<dbReference type="GO" id="GO:0009252">
    <property type="term" value="P:peptidoglycan biosynthetic process"/>
    <property type="evidence" value="ECO:0007669"/>
    <property type="project" value="TreeGrafter"/>
</dbReference>
<dbReference type="InterPro" id="IPR011079">
    <property type="entry name" value="Ala_racemase_C"/>
</dbReference>
<feature type="binding site" evidence="4 6">
    <location>
        <position position="180"/>
    </location>
    <ligand>
        <name>substrate</name>
    </ligand>
</feature>
<evidence type="ECO:0000256" key="3">
    <source>
        <dbReference type="ARBA" id="ARBA00023235"/>
    </source>
</evidence>
<comment type="caution">
    <text evidence="9">The sequence shown here is derived from an EMBL/GenBank/DDBJ whole genome shotgun (WGS) entry which is preliminary data.</text>
</comment>
<comment type="catalytic activity">
    <reaction evidence="4">
        <text>L-alanine = D-alanine</text>
        <dbReference type="Rhea" id="RHEA:20249"/>
        <dbReference type="ChEBI" id="CHEBI:57416"/>
        <dbReference type="ChEBI" id="CHEBI:57972"/>
        <dbReference type="EC" id="5.1.1.1"/>
    </reaction>
</comment>
<evidence type="ECO:0000256" key="7">
    <source>
        <dbReference type="SAM" id="MobiDB-lite"/>
    </source>
</evidence>
<dbReference type="SMART" id="SM01005">
    <property type="entry name" value="Ala_racemase_C"/>
    <property type="match status" value="1"/>
</dbReference>
<dbReference type="CDD" id="cd00430">
    <property type="entry name" value="PLPDE_III_AR"/>
    <property type="match status" value="1"/>
</dbReference>
<evidence type="ECO:0000256" key="6">
    <source>
        <dbReference type="PIRSR" id="PIRSR600821-52"/>
    </source>
</evidence>
<evidence type="ECO:0000256" key="4">
    <source>
        <dbReference type="HAMAP-Rule" id="MF_01201"/>
    </source>
</evidence>
<reference evidence="9 10" key="1">
    <citation type="journal article" date="2019" name="Nat. Microbiol.">
        <title>Mediterranean grassland soil C-N compound turnover is dependent on rainfall and depth, and is mediated by genomically divergent microorganisms.</title>
        <authorList>
            <person name="Diamond S."/>
            <person name="Andeer P.F."/>
            <person name="Li Z."/>
            <person name="Crits-Christoph A."/>
            <person name="Burstein D."/>
            <person name="Anantharaman K."/>
            <person name="Lane K.R."/>
            <person name="Thomas B.C."/>
            <person name="Pan C."/>
            <person name="Northen T.R."/>
            <person name="Banfield J.F."/>
        </authorList>
    </citation>
    <scope>NUCLEOTIDE SEQUENCE [LARGE SCALE GENOMIC DNA]</scope>
    <source>
        <strain evidence="9">NP_3</strain>
    </source>
</reference>
<dbReference type="UniPathway" id="UPA00042">
    <property type="reaction ID" value="UER00497"/>
</dbReference>
<dbReference type="PANTHER" id="PTHR30511:SF0">
    <property type="entry name" value="ALANINE RACEMASE, CATABOLIC-RELATED"/>
    <property type="match status" value="1"/>
</dbReference>
<dbReference type="GO" id="GO:0030170">
    <property type="term" value="F:pyridoxal phosphate binding"/>
    <property type="evidence" value="ECO:0007669"/>
    <property type="project" value="UniProtKB-UniRule"/>
</dbReference>
<comment type="pathway">
    <text evidence="4">Amino-acid biosynthesis; D-alanine biosynthesis; D-alanine from L-alanine: step 1/1.</text>
</comment>
<dbReference type="EMBL" id="VBAK01000128">
    <property type="protein sequence ID" value="TMI89223.1"/>
    <property type="molecule type" value="Genomic_DNA"/>
</dbReference>
<dbReference type="InterPro" id="IPR029066">
    <property type="entry name" value="PLP-binding_barrel"/>
</dbReference>
<evidence type="ECO:0000256" key="5">
    <source>
        <dbReference type="PIRSR" id="PIRSR600821-50"/>
    </source>
</evidence>
<evidence type="ECO:0000256" key="1">
    <source>
        <dbReference type="ARBA" id="ARBA00001933"/>
    </source>
</evidence>
<dbReference type="Gene3D" id="2.40.37.10">
    <property type="entry name" value="Lyase, Ornithine Decarboxylase, Chain A, domain 1"/>
    <property type="match status" value="1"/>
</dbReference>
<dbReference type="GO" id="GO:0005829">
    <property type="term" value="C:cytosol"/>
    <property type="evidence" value="ECO:0007669"/>
    <property type="project" value="TreeGrafter"/>
</dbReference>
<comment type="similarity">
    <text evidence="4">Belongs to the alanine racemase family.</text>
</comment>
<dbReference type="PANTHER" id="PTHR30511">
    <property type="entry name" value="ALANINE RACEMASE"/>
    <property type="match status" value="1"/>
</dbReference>
<dbReference type="InterPro" id="IPR000821">
    <property type="entry name" value="Ala_racemase"/>
</dbReference>
<keyword evidence="3 4" id="KW-0413">Isomerase</keyword>
<feature type="region of interest" description="Disordered" evidence="7">
    <location>
        <begin position="10"/>
        <end position="39"/>
    </location>
</feature>
<comment type="cofactor">
    <cofactor evidence="1 4 5">
        <name>pyridoxal 5'-phosphate</name>
        <dbReference type="ChEBI" id="CHEBI:597326"/>
    </cofactor>
</comment>
<dbReference type="NCBIfam" id="TIGR00492">
    <property type="entry name" value="alr"/>
    <property type="match status" value="1"/>
</dbReference>
<dbReference type="GO" id="GO:0030632">
    <property type="term" value="P:D-alanine biosynthetic process"/>
    <property type="evidence" value="ECO:0007669"/>
    <property type="project" value="UniProtKB-UniRule"/>
</dbReference>
<feature type="active site" description="Proton acceptor; specific for D-alanine" evidence="4">
    <location>
        <position position="82"/>
    </location>
</feature>
<dbReference type="Pfam" id="PF01168">
    <property type="entry name" value="Ala_racemase_N"/>
    <property type="match status" value="1"/>
</dbReference>
<dbReference type="Pfam" id="PF00842">
    <property type="entry name" value="Ala_racemase_C"/>
    <property type="match status" value="1"/>
</dbReference>
<dbReference type="Gene3D" id="3.20.20.10">
    <property type="entry name" value="Alanine racemase"/>
    <property type="match status" value="1"/>
</dbReference>
<dbReference type="PRINTS" id="PR00992">
    <property type="entry name" value="ALARACEMASE"/>
</dbReference>
<dbReference type="PROSITE" id="PS00395">
    <property type="entry name" value="ALANINE_RACEMASE"/>
    <property type="match status" value="1"/>
</dbReference>
<dbReference type="FunFam" id="3.20.20.10:FF:000002">
    <property type="entry name" value="Alanine racemase"/>
    <property type="match status" value="1"/>
</dbReference>
<sequence length="427" mass="45317">MKSRMRFLARSRGCARAESTMPSPPSRDPVPVTGTGRPDLQELRGRATRRAWAEIDLGAVRDNVRALRSALRGTPRLMAVVKADAYGHGAVAVSRAALAAGAEWLGVATTDEGVELRRAGITSPILLLGSTPAEDAETAVAHDLSVTVFQPEIAGALSQAASRTGRPAKIHFKVDTGMGRIGVAPSDAAAVLRQVSAYAGIVVEGCFTHFATADDADLGPARKQLETFLAVLRGVVGRGLPIGLRHAANSAAFLALPEAHFDIVRAGIAVYGVPPAPHLAGRVPLRRVMRLRARVAHTKRVPSGTPIGYGHTYRTPRETRIATIPIGYADGYPRLAGETREVLLNGRRARVVGRIAMDQCMVDAGVLPVEVGDEVEIWGEKVPVEEVAATAQTIAYEVLTHVGRRVPRVFVQDGQVVGVRTLLAEGG</sequence>
<organism evidence="9 10">
    <name type="scientific">Candidatus Segetimicrobium genomatis</name>
    <dbReference type="NCBI Taxonomy" id="2569760"/>
    <lineage>
        <taxon>Bacteria</taxon>
        <taxon>Bacillati</taxon>
        <taxon>Candidatus Sysuimicrobiota</taxon>
        <taxon>Candidatus Sysuimicrobiia</taxon>
        <taxon>Candidatus Sysuimicrobiales</taxon>
        <taxon>Candidatus Segetimicrobiaceae</taxon>
        <taxon>Candidatus Segetimicrobium</taxon>
    </lineage>
</organism>
<dbReference type="SUPFAM" id="SSF51419">
    <property type="entry name" value="PLP-binding barrel"/>
    <property type="match status" value="1"/>
</dbReference>
<feature type="modified residue" description="N6-(pyridoxal phosphate)lysine" evidence="4 5">
    <location>
        <position position="82"/>
    </location>
</feature>
<dbReference type="GO" id="GO:0008784">
    <property type="term" value="F:alanine racemase activity"/>
    <property type="evidence" value="ECO:0007669"/>
    <property type="project" value="UniProtKB-UniRule"/>
</dbReference>
<feature type="domain" description="Alanine racemase C-terminal" evidence="8">
    <location>
        <begin position="288"/>
        <end position="411"/>
    </location>
</feature>
<dbReference type="AlphaFoldDB" id="A0A537K0C0"/>
<dbReference type="EC" id="5.1.1.1" evidence="4"/>
<keyword evidence="2 4" id="KW-0663">Pyridoxal phosphate</keyword>
<dbReference type="HAMAP" id="MF_01201">
    <property type="entry name" value="Ala_racemase"/>
    <property type="match status" value="1"/>
</dbReference>
<name>A0A537K0C0_9BACT</name>
<accession>A0A537K0C0</accession>
<evidence type="ECO:0000313" key="9">
    <source>
        <dbReference type="EMBL" id="TMI89223.1"/>
    </source>
</evidence>
<feature type="active site" description="Proton acceptor; specific for L-alanine" evidence="4">
    <location>
        <position position="309"/>
    </location>
</feature>
<dbReference type="InterPro" id="IPR020622">
    <property type="entry name" value="Ala_racemase_pyridoxalP-BS"/>
</dbReference>
<dbReference type="SUPFAM" id="SSF50621">
    <property type="entry name" value="Alanine racemase C-terminal domain-like"/>
    <property type="match status" value="1"/>
</dbReference>